<comment type="similarity">
    <text evidence="9 10">Belongs to the small heat shock protein (HSP20) family.</text>
</comment>
<evidence type="ECO:0000256" key="6">
    <source>
        <dbReference type="ARBA" id="ARBA00023242"/>
    </source>
</evidence>
<feature type="domain" description="SHSP" evidence="12">
    <location>
        <begin position="43"/>
        <end position="158"/>
    </location>
</feature>
<dbReference type="InterPro" id="IPR043254">
    <property type="entry name" value="HSPB8"/>
</dbReference>
<organism evidence="13 14">
    <name type="scientific">Egretta garzetta</name>
    <name type="common">Little egret</name>
    <dbReference type="NCBI Taxonomy" id="188379"/>
    <lineage>
        <taxon>Eukaryota</taxon>
        <taxon>Metazoa</taxon>
        <taxon>Chordata</taxon>
        <taxon>Craniata</taxon>
        <taxon>Vertebrata</taxon>
        <taxon>Euteleostomi</taxon>
        <taxon>Archelosauria</taxon>
        <taxon>Archosauria</taxon>
        <taxon>Dinosauria</taxon>
        <taxon>Saurischia</taxon>
        <taxon>Theropoda</taxon>
        <taxon>Coelurosauria</taxon>
        <taxon>Aves</taxon>
        <taxon>Neognathae</taxon>
        <taxon>Neoaves</taxon>
        <taxon>Aequornithes</taxon>
        <taxon>Pelecaniformes</taxon>
        <taxon>Ardeidae</taxon>
        <taxon>Egretta</taxon>
    </lineage>
</organism>
<dbReference type="InterPro" id="IPR042790">
    <property type="entry name" value="HspB8_ACD"/>
</dbReference>
<name>A0A091K6C1_EGRGA</name>
<reference evidence="13 14" key="1">
    <citation type="submission" date="2014-04" db="EMBL/GenBank/DDBJ databases">
        <title>Genome evolution of avian class.</title>
        <authorList>
            <person name="Zhang G."/>
            <person name="Li C."/>
        </authorList>
    </citation>
    <scope>NUCLEOTIDE SEQUENCE [LARGE SCALE GENOMIC DNA]</scope>
    <source>
        <strain evidence="13">BGI_Z169</strain>
    </source>
</reference>
<dbReference type="OrthoDB" id="10060792at2759"/>
<dbReference type="CDD" id="cd06480">
    <property type="entry name" value="ACD_HspB8_like"/>
    <property type="match status" value="1"/>
</dbReference>
<evidence type="ECO:0000256" key="1">
    <source>
        <dbReference type="ARBA" id="ARBA00018965"/>
    </source>
</evidence>
<dbReference type="STRING" id="188379.A0A091K6C1"/>
<evidence type="ECO:0000313" key="13">
    <source>
        <dbReference type="EMBL" id="KFP19336.1"/>
    </source>
</evidence>
<protein>
    <recommendedName>
        <fullName evidence="1">Heat shock protein beta-8</fullName>
    </recommendedName>
</protein>
<keyword evidence="3" id="KW-0597">Phosphoprotein</keyword>
<evidence type="ECO:0000256" key="8">
    <source>
        <dbReference type="ARBA" id="ARBA00093496"/>
    </source>
</evidence>
<keyword evidence="6" id="KW-0539">Nucleus</keyword>
<accession>A0A091K6C1</accession>
<feature type="region of interest" description="Disordered" evidence="11">
    <location>
        <begin position="1"/>
        <end position="50"/>
    </location>
</feature>
<dbReference type="GO" id="GO:0005634">
    <property type="term" value="C:nucleus"/>
    <property type="evidence" value="ECO:0007669"/>
    <property type="project" value="TreeGrafter"/>
</dbReference>
<dbReference type="AlphaFoldDB" id="A0A091K6C1"/>
<dbReference type="SUPFAM" id="SSF49764">
    <property type="entry name" value="HSP20-like chaperones"/>
    <property type="match status" value="1"/>
</dbReference>
<evidence type="ECO:0000256" key="11">
    <source>
        <dbReference type="SAM" id="MobiDB-lite"/>
    </source>
</evidence>
<dbReference type="GO" id="GO:0101031">
    <property type="term" value="C:protein folding chaperone complex"/>
    <property type="evidence" value="ECO:0007669"/>
    <property type="project" value="TreeGrafter"/>
</dbReference>
<evidence type="ECO:0000256" key="2">
    <source>
        <dbReference type="ARBA" id="ARBA00022481"/>
    </source>
</evidence>
<evidence type="ECO:0000256" key="4">
    <source>
        <dbReference type="ARBA" id="ARBA00023016"/>
    </source>
</evidence>
<evidence type="ECO:0000256" key="7">
    <source>
        <dbReference type="ARBA" id="ARBA00093303"/>
    </source>
</evidence>
<keyword evidence="2" id="KW-0488">Methylation</keyword>
<dbReference type="InterPro" id="IPR002068">
    <property type="entry name" value="A-crystallin/Hsp20_dom"/>
</dbReference>
<keyword evidence="4 13" id="KW-0346">Stress response</keyword>
<keyword evidence="14" id="KW-1185">Reference proteome</keyword>
<dbReference type="PANTHER" id="PTHR46906:SF1">
    <property type="entry name" value="HEAT SHOCK PROTEIN BETA-8"/>
    <property type="match status" value="1"/>
</dbReference>
<sequence length="163" mass="18107">MADSQMPFSCHYPGRRSIRDPFREPGLTSRLLDDDSTMAPGYSPRFGGYPESRSPVPFPREPWKVCVNVHSFKPEELTVKTKDGYVEVSGKHEEQQVEGGIVSKNFTKKIQLPYEVDPITVFASLSPEGLLIIEAPQIPPYQQYSEGGCGSKIPVESQEATCA</sequence>
<evidence type="ECO:0000256" key="5">
    <source>
        <dbReference type="ARBA" id="ARBA00023186"/>
    </source>
</evidence>
<dbReference type="PRINTS" id="PR00299">
    <property type="entry name" value="ACRYSTALLIN"/>
</dbReference>
<evidence type="ECO:0000259" key="12">
    <source>
        <dbReference type="PROSITE" id="PS01031"/>
    </source>
</evidence>
<comment type="subunit">
    <text evidence="8">Monomer. Forms a ternary complex with BAG3 and HSPA1A. Component of the chaperone-assisted selective autophagy (CASA) complex consisting of BAG3, HSPA8/HSC70, HSPB8 and STUB1/CHIP. Interacts with HSPB1. Interacts with DNAJB6. Interacts with BAG3.</text>
</comment>
<dbReference type="InterPro" id="IPR008978">
    <property type="entry name" value="HSP20-like_chaperone"/>
</dbReference>
<dbReference type="GO" id="GO:0042803">
    <property type="term" value="F:protein homodimerization activity"/>
    <property type="evidence" value="ECO:0007669"/>
    <property type="project" value="InterPro"/>
</dbReference>
<dbReference type="InterPro" id="IPR001436">
    <property type="entry name" value="Alpha-crystallin/sHSP_animal"/>
</dbReference>
<dbReference type="EMBL" id="KK501992">
    <property type="protein sequence ID" value="KFP19336.1"/>
    <property type="molecule type" value="Genomic_DNA"/>
</dbReference>
<dbReference type="Pfam" id="PF00011">
    <property type="entry name" value="HSP20"/>
    <property type="match status" value="1"/>
</dbReference>
<evidence type="ECO:0000256" key="9">
    <source>
        <dbReference type="PROSITE-ProRule" id="PRU00285"/>
    </source>
</evidence>
<evidence type="ECO:0000256" key="10">
    <source>
        <dbReference type="RuleBase" id="RU003616"/>
    </source>
</evidence>
<dbReference type="Proteomes" id="UP000053119">
    <property type="component" value="Unassembled WGS sequence"/>
</dbReference>
<evidence type="ECO:0000313" key="14">
    <source>
        <dbReference type="Proteomes" id="UP000053119"/>
    </source>
</evidence>
<dbReference type="GO" id="GO:0034620">
    <property type="term" value="P:cellular response to unfolded protein"/>
    <property type="evidence" value="ECO:0007669"/>
    <property type="project" value="InterPro"/>
</dbReference>
<dbReference type="Gene3D" id="2.60.40.790">
    <property type="match status" value="1"/>
</dbReference>
<keyword evidence="5" id="KW-0143">Chaperone</keyword>
<comment type="function">
    <text evidence="7">Involved in the chaperone-assisted selective autophagy (CASA), a crucial process for protein quality control, particularly in mechanical strained cells and tissues such as muscle. Displays temperature-dependent chaperone activity.</text>
</comment>
<gene>
    <name evidence="13" type="ORF">Z169_14589</name>
</gene>
<dbReference type="GO" id="GO:0005737">
    <property type="term" value="C:cytoplasm"/>
    <property type="evidence" value="ECO:0007669"/>
    <property type="project" value="TreeGrafter"/>
</dbReference>
<proteinExistence type="inferred from homology"/>
<dbReference type="PANTHER" id="PTHR46906">
    <property type="entry name" value="HEAT SHOCK PROTEIN BETA-8"/>
    <property type="match status" value="1"/>
</dbReference>
<dbReference type="KEGG" id="egz:104129863"/>
<evidence type="ECO:0000256" key="3">
    <source>
        <dbReference type="ARBA" id="ARBA00022553"/>
    </source>
</evidence>
<dbReference type="PROSITE" id="PS01031">
    <property type="entry name" value="SHSP"/>
    <property type="match status" value="1"/>
</dbReference>